<feature type="domain" description="DUF2147" evidence="1">
    <location>
        <begin position="23"/>
        <end position="112"/>
    </location>
</feature>
<protein>
    <submittedName>
        <fullName evidence="2">DUF2147 domain-containing protein</fullName>
    </submittedName>
</protein>
<name>A0ABW3I251_9FLAO</name>
<evidence type="ECO:0000313" key="3">
    <source>
        <dbReference type="Proteomes" id="UP001596997"/>
    </source>
</evidence>
<dbReference type="Gene3D" id="2.40.128.520">
    <property type="match status" value="1"/>
</dbReference>
<dbReference type="InterPro" id="IPR019223">
    <property type="entry name" value="DUF2147"/>
</dbReference>
<sequence length="138" mass="16068">MRLLLIFLLFIFCGQPSSENYLGRWKLLGGSVVEIYKNNGIYEGKIIKRSNFPIYNRNGLDNKNPNKDLRNQPIVGLVILKNMCYKDGVLSGGTLYNSDKGETYQVKLEIYQDNINECWVEVFDKEKNKKFKIHRLVN</sequence>
<proteinExistence type="predicted"/>
<organism evidence="2 3">
    <name type="scientific">Pseudofulvibacter geojedonensis</name>
    <dbReference type="NCBI Taxonomy" id="1123758"/>
    <lineage>
        <taxon>Bacteria</taxon>
        <taxon>Pseudomonadati</taxon>
        <taxon>Bacteroidota</taxon>
        <taxon>Flavobacteriia</taxon>
        <taxon>Flavobacteriales</taxon>
        <taxon>Flavobacteriaceae</taxon>
        <taxon>Pseudofulvibacter</taxon>
    </lineage>
</organism>
<dbReference type="EMBL" id="JBHTJM010000008">
    <property type="protein sequence ID" value="MFD0963803.1"/>
    <property type="molecule type" value="Genomic_DNA"/>
</dbReference>
<accession>A0ABW3I251</accession>
<evidence type="ECO:0000259" key="1">
    <source>
        <dbReference type="Pfam" id="PF09917"/>
    </source>
</evidence>
<evidence type="ECO:0000313" key="2">
    <source>
        <dbReference type="EMBL" id="MFD0963803.1"/>
    </source>
</evidence>
<keyword evidence="3" id="KW-1185">Reference proteome</keyword>
<dbReference type="Pfam" id="PF09917">
    <property type="entry name" value="DUF2147"/>
    <property type="match status" value="1"/>
</dbReference>
<reference evidence="3" key="1">
    <citation type="journal article" date="2019" name="Int. J. Syst. Evol. Microbiol.">
        <title>The Global Catalogue of Microorganisms (GCM) 10K type strain sequencing project: providing services to taxonomists for standard genome sequencing and annotation.</title>
        <authorList>
            <consortium name="The Broad Institute Genomics Platform"/>
            <consortium name="The Broad Institute Genome Sequencing Center for Infectious Disease"/>
            <person name="Wu L."/>
            <person name="Ma J."/>
        </authorList>
    </citation>
    <scope>NUCLEOTIDE SEQUENCE [LARGE SCALE GENOMIC DNA]</scope>
    <source>
        <strain evidence="3">CCUG 62114</strain>
    </source>
</reference>
<dbReference type="Proteomes" id="UP001596997">
    <property type="component" value="Unassembled WGS sequence"/>
</dbReference>
<comment type="caution">
    <text evidence="2">The sequence shown here is derived from an EMBL/GenBank/DDBJ whole genome shotgun (WGS) entry which is preliminary data.</text>
</comment>
<gene>
    <name evidence="2" type="ORF">ACFQ1O_07275</name>
</gene>